<keyword evidence="2" id="KW-1185">Reference proteome</keyword>
<feature type="non-terminal residue" evidence="1">
    <location>
        <position position="1"/>
    </location>
</feature>
<reference evidence="1 2" key="3">
    <citation type="journal article" date="2022" name="Microbiol. Spectr.">
        <title>Folding features and dynamics of 3D genome architecture in plant fungal pathogens.</title>
        <authorList>
            <person name="Xia C."/>
        </authorList>
    </citation>
    <scope>NUCLEOTIDE SEQUENCE [LARGE SCALE GENOMIC DNA]</scope>
    <source>
        <strain evidence="1 2">93-210</strain>
    </source>
</reference>
<proteinExistence type="predicted"/>
<name>A0ACC0ESH2_9BASI</name>
<evidence type="ECO:0000313" key="1">
    <source>
        <dbReference type="EMBL" id="KAI7959404.1"/>
    </source>
</evidence>
<gene>
    <name evidence="1" type="ORF">MJO28_003195</name>
</gene>
<reference evidence="2" key="1">
    <citation type="journal article" date="2018" name="BMC Genomics">
        <title>Genomic insights into host adaptation between the wheat stripe rust pathogen (Puccinia striiformis f. sp. tritici) and the barley stripe rust pathogen (Puccinia striiformis f. sp. hordei).</title>
        <authorList>
            <person name="Xia C."/>
            <person name="Wang M."/>
            <person name="Yin C."/>
            <person name="Cornejo O.E."/>
            <person name="Hulbert S.H."/>
            <person name="Chen X."/>
        </authorList>
    </citation>
    <scope>NUCLEOTIDE SEQUENCE [LARGE SCALE GENOMIC DNA]</scope>
    <source>
        <strain evidence="2">93-210</strain>
    </source>
</reference>
<comment type="caution">
    <text evidence="1">The sequence shown here is derived from an EMBL/GenBank/DDBJ whole genome shotgun (WGS) entry which is preliminary data.</text>
</comment>
<dbReference type="EMBL" id="CM045867">
    <property type="protein sequence ID" value="KAI7959404.1"/>
    <property type="molecule type" value="Genomic_DNA"/>
</dbReference>
<evidence type="ECO:0000313" key="2">
    <source>
        <dbReference type="Proteomes" id="UP001060170"/>
    </source>
</evidence>
<organism evidence="1 2">
    <name type="scientific">Puccinia striiformis f. sp. tritici</name>
    <dbReference type="NCBI Taxonomy" id="168172"/>
    <lineage>
        <taxon>Eukaryota</taxon>
        <taxon>Fungi</taxon>
        <taxon>Dikarya</taxon>
        <taxon>Basidiomycota</taxon>
        <taxon>Pucciniomycotina</taxon>
        <taxon>Pucciniomycetes</taxon>
        <taxon>Pucciniales</taxon>
        <taxon>Pucciniaceae</taxon>
        <taxon>Puccinia</taxon>
    </lineage>
</organism>
<reference evidence="2" key="2">
    <citation type="journal article" date="2018" name="Mol. Plant Microbe Interact.">
        <title>Genome sequence resources for the wheat stripe rust pathogen (Puccinia striiformis f. sp. tritici) and the barley stripe rust pathogen (Puccinia striiformis f. sp. hordei).</title>
        <authorList>
            <person name="Xia C."/>
            <person name="Wang M."/>
            <person name="Yin C."/>
            <person name="Cornejo O.E."/>
            <person name="Hulbert S.H."/>
            <person name="Chen X."/>
        </authorList>
    </citation>
    <scope>NUCLEOTIDE SEQUENCE [LARGE SCALE GENOMIC DNA]</scope>
    <source>
        <strain evidence="2">93-210</strain>
    </source>
</reference>
<sequence length="536" mass="59474">PVLSADGAIASLSCHPPPPPDLLIKKAEPPAIEPGPAIYPHLFPSSSGFSRQPWLLLLHANTALSSIFDASPSRVKEEALAVKPTLSHEWQEDEIRKYLAEPLSFPQPTIPLGYSKPDFLINRSNPQELQHQPPPHVLVSVVDHTSEAPLPSNGLRTSSGVLSSGDVPTCKSDRTTCDPTCSDGVTSVGDLSSTSGLTPQAQLAPDHNHFSRKRKGHESVLEAKSYLAPTRKQMKVPKDNQKKVLHVDHAENLPESTQSSQSKGRKAGVDPKDTKHLVVEILVNLSDTEIQIENFPLSNEIMKQRKSELEAWKSENGTGAGDAHTRFRILKFVKNVTKMSTFLIISHASLLNEKMAKEITQGNVENVLKFMKDFWEKSYRKEPLISLRPYNRLPQISNILDPNDTHTHKKGHRGKMLWYGACEEIVEYWAEQNMNLLQRSSSDTNCRSDGFNIRKTVNSILRKEKRAVTGQSPRDTRTASSMALEAGGSRAHCPALAGFVVEYDTILQQAQWSCSAEIQRKPIVPDKRAEVHDMSG</sequence>
<protein>
    <submittedName>
        <fullName evidence="1">Uncharacterized protein</fullName>
    </submittedName>
</protein>
<dbReference type="Proteomes" id="UP001060170">
    <property type="component" value="Chromosome 3"/>
</dbReference>
<accession>A0ACC0ESH2</accession>